<evidence type="ECO:0000259" key="3">
    <source>
        <dbReference type="Pfam" id="PF14846"/>
    </source>
</evidence>
<dbReference type="InterPro" id="IPR055310">
    <property type="entry name" value="CEP112"/>
</dbReference>
<evidence type="ECO:0000256" key="2">
    <source>
        <dbReference type="SAM" id="MobiDB-lite"/>
    </source>
</evidence>
<keyword evidence="6" id="KW-1185">Reference proteome</keyword>
<accession>A0A485LHR7</accession>
<organism evidence="5 6">
    <name type="scientific">Aphanomyces stellatus</name>
    <dbReference type="NCBI Taxonomy" id="120398"/>
    <lineage>
        <taxon>Eukaryota</taxon>
        <taxon>Sar</taxon>
        <taxon>Stramenopiles</taxon>
        <taxon>Oomycota</taxon>
        <taxon>Saprolegniomycetes</taxon>
        <taxon>Saprolegniales</taxon>
        <taxon>Verrucalvaceae</taxon>
        <taxon>Aphanomyces</taxon>
    </lineage>
</organism>
<protein>
    <submittedName>
        <fullName evidence="5">Aste57867_21297 protein</fullName>
    </submittedName>
</protein>
<evidence type="ECO:0000313" key="4">
    <source>
        <dbReference type="EMBL" id="KAF0686949.1"/>
    </source>
</evidence>
<evidence type="ECO:0000313" key="5">
    <source>
        <dbReference type="EMBL" id="VFT97969.1"/>
    </source>
</evidence>
<feature type="region of interest" description="Disordered" evidence="2">
    <location>
        <begin position="132"/>
        <end position="173"/>
    </location>
</feature>
<dbReference type="PANTHER" id="PTHR18871:SF2">
    <property type="entry name" value="CENTROSOMAL PROTEIN OF 112 KDA"/>
    <property type="match status" value="1"/>
</dbReference>
<dbReference type="Pfam" id="PF14846">
    <property type="entry name" value="DUF4485"/>
    <property type="match status" value="1"/>
</dbReference>
<keyword evidence="1" id="KW-0175">Coiled coil</keyword>
<dbReference type="AlphaFoldDB" id="A0A485LHR7"/>
<evidence type="ECO:0000313" key="6">
    <source>
        <dbReference type="Proteomes" id="UP000332933"/>
    </source>
</evidence>
<dbReference type="OrthoDB" id="78101at2759"/>
<dbReference type="InterPro" id="IPR027831">
    <property type="entry name" value="DUF4485"/>
</dbReference>
<dbReference type="EMBL" id="CAADRA010006992">
    <property type="protein sequence ID" value="VFT97969.1"/>
    <property type="molecule type" value="Genomic_DNA"/>
</dbReference>
<proteinExistence type="predicted"/>
<reference evidence="5 6" key="1">
    <citation type="submission" date="2019-03" db="EMBL/GenBank/DDBJ databases">
        <authorList>
            <person name="Gaulin E."/>
            <person name="Dumas B."/>
        </authorList>
    </citation>
    <scope>NUCLEOTIDE SEQUENCE [LARGE SCALE GENOMIC DNA]</scope>
    <source>
        <strain evidence="5">CBS 568.67</strain>
    </source>
</reference>
<sequence length="342" mass="39256">MQTRVLRRHKLLALESHESVQLDDELVCILMEIERLYLDFPKPIQIRIERWVEKISEPIVHVPWKKNANYYAILLLEMIRRGVFREPFDKNPPAGPLQTLPRYMINALEGTKKPTKNNTWLKAYERVVGRTLEKTSKPRLSRERDDGDDDGVPPSPWTSPATPSIERDVRRPPSYVEMANETLNRMESDLEKERATTASLRQQLQEMSVHAKTQAVALDAAKQDLQSSKTMHHREVERMQMLHAVEVDELKKKHHRQIQEAILQNERTMAQTRANATAERMLPLGAYAMIVPPDDSMGSAGESSIQDFLAYIDRFQVETCALTRKSNDPMPARRSSDALLGG</sequence>
<evidence type="ECO:0000256" key="1">
    <source>
        <dbReference type="SAM" id="Coils"/>
    </source>
</evidence>
<name>A0A485LHR7_9STRA</name>
<dbReference type="PANTHER" id="PTHR18871">
    <property type="entry name" value="CENTROSOMAL PROTEIN OF 112 KDA"/>
    <property type="match status" value="1"/>
</dbReference>
<dbReference type="EMBL" id="VJMH01006966">
    <property type="protein sequence ID" value="KAF0686949.1"/>
    <property type="molecule type" value="Genomic_DNA"/>
</dbReference>
<reference evidence="4" key="2">
    <citation type="submission" date="2019-06" db="EMBL/GenBank/DDBJ databases">
        <title>Genomics analysis of Aphanomyces spp. identifies a new class of oomycete effector associated with host adaptation.</title>
        <authorList>
            <person name="Gaulin E."/>
        </authorList>
    </citation>
    <scope>NUCLEOTIDE SEQUENCE</scope>
    <source>
        <strain evidence="4">CBS 578.67</strain>
    </source>
</reference>
<dbReference type="Proteomes" id="UP000332933">
    <property type="component" value="Unassembled WGS sequence"/>
</dbReference>
<feature type="coiled-coil region" evidence="1">
    <location>
        <begin position="176"/>
        <end position="203"/>
    </location>
</feature>
<feature type="compositionally biased region" description="Basic and acidic residues" evidence="2">
    <location>
        <begin position="132"/>
        <end position="145"/>
    </location>
</feature>
<feature type="domain" description="DUF4485" evidence="3">
    <location>
        <begin position="22"/>
        <end position="103"/>
    </location>
</feature>
<gene>
    <name evidence="5" type="primary">Aste57867_21297</name>
    <name evidence="4" type="ORF">As57867_021228</name>
    <name evidence="5" type="ORF">ASTE57867_21297</name>
</gene>